<dbReference type="SUPFAM" id="SSF48452">
    <property type="entry name" value="TPR-like"/>
    <property type="match status" value="1"/>
</dbReference>
<dbReference type="InterPro" id="IPR019734">
    <property type="entry name" value="TPR_rpt"/>
</dbReference>
<dbReference type="Gene3D" id="1.25.40.10">
    <property type="entry name" value="Tetratricopeptide repeat domain"/>
    <property type="match status" value="1"/>
</dbReference>
<feature type="transmembrane region" description="Helical" evidence="4">
    <location>
        <begin position="280"/>
        <end position="299"/>
    </location>
</feature>
<dbReference type="PANTHER" id="PTHR44227">
    <property type="match status" value="1"/>
</dbReference>
<keyword evidence="2 3" id="KW-0802">TPR repeat</keyword>
<accession>A0ABT3FLW9</accession>
<keyword evidence="4" id="KW-0472">Membrane</keyword>
<keyword evidence="4" id="KW-1133">Transmembrane helix</keyword>
<feature type="transmembrane region" description="Helical" evidence="4">
    <location>
        <begin position="337"/>
        <end position="358"/>
    </location>
</feature>
<feature type="transmembrane region" description="Helical" evidence="4">
    <location>
        <begin position="129"/>
        <end position="150"/>
    </location>
</feature>
<feature type="transmembrane region" description="Helical" evidence="4">
    <location>
        <begin position="82"/>
        <end position="102"/>
    </location>
</feature>
<proteinExistence type="predicted"/>
<comment type="caution">
    <text evidence="5">The sequence shown here is derived from an EMBL/GenBank/DDBJ whole genome shotgun (WGS) entry which is preliminary data.</text>
</comment>
<evidence type="ECO:0000256" key="2">
    <source>
        <dbReference type="ARBA" id="ARBA00022803"/>
    </source>
</evidence>
<organism evidence="5 6">
    <name type="scientific">Luteolibacter flavescens</name>
    <dbReference type="NCBI Taxonomy" id="1859460"/>
    <lineage>
        <taxon>Bacteria</taxon>
        <taxon>Pseudomonadati</taxon>
        <taxon>Verrucomicrobiota</taxon>
        <taxon>Verrucomicrobiia</taxon>
        <taxon>Verrucomicrobiales</taxon>
        <taxon>Verrucomicrobiaceae</taxon>
        <taxon>Luteolibacter</taxon>
    </lineage>
</organism>
<gene>
    <name evidence="5" type="ORF">OKA04_06895</name>
</gene>
<sequence length="580" mass="63920">MRLPWTWQEIAALFLLCLVVLLLAAPGMGSALMLDDLDQLQHVQQFHSWKDVLKQDCYGLFRPIKNALYYAAHVNGTPSLTAWHSINLAAYLAATAGVYLFLRELIPARAWAFAGTCLWATSSTQATTAVWMSCVHISVAVFFTCLALRLHDRSWSGRTGRWLPATLLAMFLAMASYETAICVAPLCVLLDHHRGRRIFSKPALLRYSAIALVTAAYLGVRITQGATYQALNPAFDPALTGWQLSVSSPWFLWKHFSMWFFPFGRIEFVSAYLWGKSAPLWHLGLAWGFLAALIATVVFTRKRLPLVSFGLAWFLIASFPASNLIPVRSGPIEDYYLVFPSVGLAIALSGAAMALAKLVTSRREVVIRTVAITSLVVIAAGKIASGAYFHHQAGLWTRPLDLYLSIVATRPLQVQAMNLAARELYSRGDRSTAAMLAGEAQPLAPWHPSSQMILGAIACDEGRHEEAISRLTDCIAHLKGGSNLEDYCQLRLGDSLAALGKSAEAREAWVRILVRQSSPQHFDATLRLAGLYRREGNREKAIQTLQRSLSLHPERSAEIGAILRDLVQDPSSITPPAPVE</sequence>
<dbReference type="RefSeq" id="WP_264500412.1">
    <property type="nucleotide sequence ID" value="NZ_JAPDDS010000003.1"/>
</dbReference>
<feature type="repeat" description="TPR" evidence="3">
    <location>
        <begin position="522"/>
        <end position="555"/>
    </location>
</feature>
<keyword evidence="4" id="KW-0812">Transmembrane</keyword>
<feature type="transmembrane region" description="Helical" evidence="4">
    <location>
        <begin position="365"/>
        <end position="389"/>
    </location>
</feature>
<dbReference type="InterPro" id="IPR011990">
    <property type="entry name" value="TPR-like_helical_dom_sf"/>
</dbReference>
<dbReference type="PANTHER" id="PTHR44227:SF3">
    <property type="entry name" value="PROTEIN O-MANNOSYL-TRANSFERASE TMTC4"/>
    <property type="match status" value="1"/>
</dbReference>
<evidence type="ECO:0000313" key="6">
    <source>
        <dbReference type="Proteomes" id="UP001207930"/>
    </source>
</evidence>
<dbReference type="EMBL" id="JAPDDS010000003">
    <property type="protein sequence ID" value="MCW1884452.1"/>
    <property type="molecule type" value="Genomic_DNA"/>
</dbReference>
<dbReference type="Proteomes" id="UP001207930">
    <property type="component" value="Unassembled WGS sequence"/>
</dbReference>
<dbReference type="PROSITE" id="PS50005">
    <property type="entry name" value="TPR"/>
    <property type="match status" value="1"/>
</dbReference>
<protein>
    <submittedName>
        <fullName evidence="5">Tetratricopeptide repeat protein</fullName>
    </submittedName>
</protein>
<evidence type="ECO:0000256" key="3">
    <source>
        <dbReference type="PROSITE-ProRule" id="PRU00339"/>
    </source>
</evidence>
<name>A0ABT3FLW9_9BACT</name>
<keyword evidence="6" id="KW-1185">Reference proteome</keyword>
<feature type="transmembrane region" description="Helical" evidence="4">
    <location>
        <begin position="203"/>
        <end position="220"/>
    </location>
</feature>
<feature type="transmembrane region" description="Helical" evidence="4">
    <location>
        <begin position="306"/>
        <end position="325"/>
    </location>
</feature>
<evidence type="ECO:0000256" key="4">
    <source>
        <dbReference type="SAM" id="Phobius"/>
    </source>
</evidence>
<dbReference type="Pfam" id="PF13432">
    <property type="entry name" value="TPR_16"/>
    <property type="match status" value="1"/>
</dbReference>
<evidence type="ECO:0000313" key="5">
    <source>
        <dbReference type="EMBL" id="MCW1884452.1"/>
    </source>
</evidence>
<evidence type="ECO:0000256" key="1">
    <source>
        <dbReference type="ARBA" id="ARBA00022737"/>
    </source>
</evidence>
<keyword evidence="1" id="KW-0677">Repeat</keyword>
<feature type="transmembrane region" description="Helical" evidence="4">
    <location>
        <begin position="162"/>
        <end position="191"/>
    </location>
</feature>
<dbReference type="InterPro" id="IPR052346">
    <property type="entry name" value="O-mannosyl-transferase_TMTC"/>
</dbReference>
<reference evidence="5 6" key="1">
    <citation type="submission" date="2022-10" db="EMBL/GenBank/DDBJ databases">
        <title>Luteolibacter flavescens strain MCCC 1K03193, whole genome shotgun sequencing project.</title>
        <authorList>
            <person name="Zhao G."/>
            <person name="Shen L."/>
        </authorList>
    </citation>
    <scope>NUCLEOTIDE SEQUENCE [LARGE SCALE GENOMIC DNA]</scope>
    <source>
        <strain evidence="5 6">MCCC 1K03193</strain>
    </source>
</reference>